<evidence type="ECO:0000313" key="4">
    <source>
        <dbReference type="Proteomes" id="UP001595607"/>
    </source>
</evidence>
<evidence type="ECO:0000259" key="2">
    <source>
        <dbReference type="SMART" id="SM00849"/>
    </source>
</evidence>
<proteinExistence type="predicted"/>
<dbReference type="PANTHER" id="PTHR43084">
    <property type="entry name" value="PERSULFIDE DIOXYGENASE ETHE1"/>
    <property type="match status" value="1"/>
</dbReference>
<keyword evidence="4" id="KW-1185">Reference proteome</keyword>
<evidence type="ECO:0000256" key="1">
    <source>
        <dbReference type="ARBA" id="ARBA00022723"/>
    </source>
</evidence>
<dbReference type="EMBL" id="JBHRVA010000003">
    <property type="protein sequence ID" value="MFC3302946.1"/>
    <property type="molecule type" value="Genomic_DNA"/>
</dbReference>
<dbReference type="InterPro" id="IPR001279">
    <property type="entry name" value="Metallo-B-lactamas"/>
</dbReference>
<dbReference type="CDD" id="cd07724">
    <property type="entry name" value="POD-like_MBL-fold"/>
    <property type="match status" value="1"/>
</dbReference>
<organism evidence="3 4">
    <name type="scientific">Parvularcula lutaonensis</name>
    <dbReference type="NCBI Taxonomy" id="491923"/>
    <lineage>
        <taxon>Bacteria</taxon>
        <taxon>Pseudomonadati</taxon>
        <taxon>Pseudomonadota</taxon>
        <taxon>Alphaproteobacteria</taxon>
        <taxon>Parvularculales</taxon>
        <taxon>Parvularculaceae</taxon>
        <taxon>Parvularcula</taxon>
    </lineage>
</organism>
<reference evidence="4" key="1">
    <citation type="journal article" date="2019" name="Int. J. Syst. Evol. Microbiol.">
        <title>The Global Catalogue of Microorganisms (GCM) 10K type strain sequencing project: providing services to taxonomists for standard genome sequencing and annotation.</title>
        <authorList>
            <consortium name="The Broad Institute Genomics Platform"/>
            <consortium name="The Broad Institute Genome Sequencing Center for Infectious Disease"/>
            <person name="Wu L."/>
            <person name="Ma J."/>
        </authorList>
    </citation>
    <scope>NUCLEOTIDE SEQUENCE [LARGE SCALE GENOMIC DNA]</scope>
    <source>
        <strain evidence="4">KCTC 22245</strain>
    </source>
</reference>
<dbReference type="Proteomes" id="UP001595607">
    <property type="component" value="Unassembled WGS sequence"/>
</dbReference>
<accession>A0ABV7MF75</accession>
<sequence length="305" mass="34005">MSEQGIPPLPKAVENHRYDAPVVRAFFDEPTNTVSYVVYDDEAKVGVVIDSLLDFDHKSGRTATHSADRLIAFIEEKGLTIDLILETHVHADHLSAAPYLKEKLGGRLAIGARITTVQDVFGKIFNKGSAFQRDGSQFDILFEDGDTFAFGRFEGIAVHTPGHTPACMSYLIGDALFVGDTLFMPDYGTARCDFPGGDAATLYRSIHRLFQFPDETRMFLCHDYKSPVRDHFAWETTVGTQRKENVHIHEGVSEEAFVKMRTERDATLDMPTLIIPSVQVNMNAGNLPEPEDNGVQYLKIPLNVL</sequence>
<dbReference type="Gene3D" id="3.60.15.10">
    <property type="entry name" value="Ribonuclease Z/Hydroxyacylglutathione hydrolase-like"/>
    <property type="match status" value="1"/>
</dbReference>
<dbReference type="RefSeq" id="WP_189575026.1">
    <property type="nucleotide sequence ID" value="NZ_BMXU01000002.1"/>
</dbReference>
<comment type="caution">
    <text evidence="3">The sequence shown here is derived from an EMBL/GenBank/DDBJ whole genome shotgun (WGS) entry which is preliminary data.</text>
</comment>
<evidence type="ECO:0000313" key="3">
    <source>
        <dbReference type="EMBL" id="MFC3302946.1"/>
    </source>
</evidence>
<protein>
    <submittedName>
        <fullName evidence="3">MBL fold metallo-hydrolase</fullName>
    </submittedName>
</protein>
<feature type="domain" description="Metallo-beta-lactamase" evidence="2">
    <location>
        <begin position="32"/>
        <end position="222"/>
    </location>
</feature>
<keyword evidence="1" id="KW-0479">Metal-binding</keyword>
<dbReference type="InterPro" id="IPR036866">
    <property type="entry name" value="RibonucZ/Hydroxyglut_hydro"/>
</dbReference>
<dbReference type="SUPFAM" id="SSF56281">
    <property type="entry name" value="Metallo-hydrolase/oxidoreductase"/>
    <property type="match status" value="1"/>
</dbReference>
<name>A0ABV7MF75_9PROT</name>
<dbReference type="InterPro" id="IPR051682">
    <property type="entry name" value="Mito_Persulfide_Diox"/>
</dbReference>
<gene>
    <name evidence="3" type="ORF">ACFONP_09405</name>
</gene>
<dbReference type="Pfam" id="PF00753">
    <property type="entry name" value="Lactamase_B"/>
    <property type="match status" value="1"/>
</dbReference>
<dbReference type="SMART" id="SM00849">
    <property type="entry name" value="Lactamase_B"/>
    <property type="match status" value="1"/>
</dbReference>
<dbReference type="InterPro" id="IPR044528">
    <property type="entry name" value="POD-like_MBL-fold"/>
</dbReference>
<dbReference type="PANTHER" id="PTHR43084:SF1">
    <property type="entry name" value="PERSULFIDE DIOXYGENASE ETHE1, MITOCHONDRIAL"/>
    <property type="match status" value="1"/>
</dbReference>